<dbReference type="EMBL" id="VICG01000001">
    <property type="protein sequence ID" value="KAA8576185.1"/>
    <property type="molecule type" value="Genomic_DNA"/>
</dbReference>
<proteinExistence type="predicted"/>
<evidence type="ECO:0000313" key="2">
    <source>
        <dbReference type="Proteomes" id="UP000322873"/>
    </source>
</evidence>
<dbReference type="Proteomes" id="UP000322873">
    <property type="component" value="Unassembled WGS sequence"/>
</dbReference>
<gene>
    <name evidence="1" type="ORF">EYC84_006340</name>
</gene>
<reference evidence="1 2" key="1">
    <citation type="submission" date="2019-06" db="EMBL/GenBank/DDBJ databases">
        <title>Genome Sequence of the Brown Rot Fungal Pathogen Monilinia fructicola.</title>
        <authorList>
            <person name="De Miccolis Angelini R.M."/>
            <person name="Landi L."/>
            <person name="Abate D."/>
            <person name="Pollastro S."/>
            <person name="Romanazzi G."/>
            <person name="Faretra F."/>
        </authorList>
    </citation>
    <scope>NUCLEOTIDE SEQUENCE [LARGE SCALE GENOMIC DNA]</scope>
    <source>
        <strain evidence="1 2">Mfrc123</strain>
    </source>
</reference>
<accession>A0A5M9KB89</accession>
<evidence type="ECO:0000313" key="1">
    <source>
        <dbReference type="EMBL" id="KAA8576185.1"/>
    </source>
</evidence>
<keyword evidence="2" id="KW-1185">Reference proteome</keyword>
<sequence>MESGECFVSHGMCLYTMDKGIGDVEFSDLATHFNCPGVFFGSPDEVDSTILESHSFITVHELLTSLIFGYLQRFYIYVQHQCEIPMQCLSCLSLLPFTEKPLQHDIRSTVKKLLKKF</sequence>
<name>A0A5M9KB89_MONFR</name>
<organism evidence="1 2">
    <name type="scientific">Monilinia fructicola</name>
    <name type="common">Brown rot fungus</name>
    <name type="synonym">Ciboria fructicola</name>
    <dbReference type="NCBI Taxonomy" id="38448"/>
    <lineage>
        <taxon>Eukaryota</taxon>
        <taxon>Fungi</taxon>
        <taxon>Dikarya</taxon>
        <taxon>Ascomycota</taxon>
        <taxon>Pezizomycotina</taxon>
        <taxon>Leotiomycetes</taxon>
        <taxon>Helotiales</taxon>
        <taxon>Sclerotiniaceae</taxon>
        <taxon>Monilinia</taxon>
    </lineage>
</organism>
<comment type="caution">
    <text evidence="1">The sequence shown here is derived from an EMBL/GenBank/DDBJ whole genome shotgun (WGS) entry which is preliminary data.</text>
</comment>
<protein>
    <submittedName>
        <fullName evidence="1">Uncharacterized protein</fullName>
    </submittedName>
</protein>
<dbReference type="AlphaFoldDB" id="A0A5M9KB89"/>